<evidence type="ECO:0008006" key="4">
    <source>
        <dbReference type="Google" id="ProtNLM"/>
    </source>
</evidence>
<sequence length="250" mass="27474">MANPLENLFDSYSRQARVYPALLVLLPVIVTVWSWFPETVLGSVGGAIATLAISCGAVFFLADIARAQGKRVERRLLGKWGGWPTTLWMRHQDQSLNEATRARYHAKLQSRVPGGVPTLAEEQADLAAADLRYASAVDWLKEQCRGADFRLIHKENASYGFRRNMLGLRPGGVALAGLGCIAVLGSVFQPVVIGEKTLPESVANMHFELVVAALVTGVFLVSWLLVVRERWVREAADQYARALLSACENL</sequence>
<accession>A0ABT8SNL3</accession>
<feature type="transmembrane region" description="Helical" evidence="1">
    <location>
        <begin position="205"/>
        <end position="226"/>
    </location>
</feature>
<protein>
    <recommendedName>
        <fullName evidence="4">MotA/TolQ/ExbB proton channel domain-containing protein</fullName>
    </recommendedName>
</protein>
<evidence type="ECO:0000313" key="3">
    <source>
        <dbReference type="Proteomes" id="UP001169063"/>
    </source>
</evidence>
<evidence type="ECO:0000256" key="1">
    <source>
        <dbReference type="SAM" id="Phobius"/>
    </source>
</evidence>
<keyword evidence="1" id="KW-0812">Transmembrane</keyword>
<comment type="caution">
    <text evidence="2">The sequence shown here is derived from an EMBL/GenBank/DDBJ whole genome shotgun (WGS) entry which is preliminary data.</text>
</comment>
<organism evidence="2 3">
    <name type="scientific">Peiella sedimenti</name>
    <dbReference type="NCBI Taxonomy" id="3061083"/>
    <lineage>
        <taxon>Bacteria</taxon>
        <taxon>Pseudomonadati</taxon>
        <taxon>Pseudomonadota</taxon>
        <taxon>Alphaproteobacteria</taxon>
        <taxon>Caulobacterales</taxon>
        <taxon>Caulobacteraceae</taxon>
        <taxon>Peiella</taxon>
    </lineage>
</organism>
<reference evidence="2" key="1">
    <citation type="submission" date="2023-07" db="EMBL/GenBank/DDBJ databases">
        <title>Brevundimonas soil sp. nov., isolated from the soil of chemical plant.</title>
        <authorList>
            <person name="Wu N."/>
        </authorList>
    </citation>
    <scope>NUCLEOTIDE SEQUENCE</scope>
    <source>
        <strain evidence="2">XZ-24</strain>
    </source>
</reference>
<evidence type="ECO:0000313" key="2">
    <source>
        <dbReference type="EMBL" id="MDO1560128.1"/>
    </source>
</evidence>
<feature type="transmembrane region" description="Helical" evidence="1">
    <location>
        <begin position="18"/>
        <end position="36"/>
    </location>
</feature>
<name>A0ABT8SNL3_9CAUL</name>
<keyword evidence="3" id="KW-1185">Reference proteome</keyword>
<feature type="transmembrane region" description="Helical" evidence="1">
    <location>
        <begin position="172"/>
        <end position="193"/>
    </location>
</feature>
<gene>
    <name evidence="2" type="ORF">Q0812_11890</name>
</gene>
<proteinExistence type="predicted"/>
<feature type="transmembrane region" description="Helical" evidence="1">
    <location>
        <begin position="42"/>
        <end position="65"/>
    </location>
</feature>
<dbReference type="RefSeq" id="WP_302110558.1">
    <property type="nucleotide sequence ID" value="NZ_JAUKTR010000005.1"/>
</dbReference>
<keyword evidence="1" id="KW-0472">Membrane</keyword>
<dbReference type="EMBL" id="JAUKTR010000005">
    <property type="protein sequence ID" value="MDO1560128.1"/>
    <property type="molecule type" value="Genomic_DNA"/>
</dbReference>
<dbReference type="Proteomes" id="UP001169063">
    <property type="component" value="Unassembled WGS sequence"/>
</dbReference>
<keyword evidence="1" id="KW-1133">Transmembrane helix</keyword>